<dbReference type="InterPro" id="IPR003377">
    <property type="entry name" value="Cornichon"/>
</dbReference>
<dbReference type="Gramene" id="GBG61058">
    <property type="protein sequence ID" value="GBG61058"/>
    <property type="gene ID" value="CBR_g18650"/>
</dbReference>
<gene>
    <name evidence="7" type="ORF">CBR_g18650</name>
</gene>
<evidence type="ECO:0000256" key="2">
    <source>
        <dbReference type="ARBA" id="ARBA00010095"/>
    </source>
</evidence>
<feature type="transmembrane region" description="Helical" evidence="6">
    <location>
        <begin position="115"/>
        <end position="139"/>
    </location>
</feature>
<keyword evidence="3 6" id="KW-0812">Transmembrane</keyword>
<dbReference type="STRING" id="69332.A0A388JTC9"/>
<organism evidence="7 8">
    <name type="scientific">Chara braunii</name>
    <name type="common">Braun's stonewort</name>
    <dbReference type="NCBI Taxonomy" id="69332"/>
    <lineage>
        <taxon>Eukaryota</taxon>
        <taxon>Viridiplantae</taxon>
        <taxon>Streptophyta</taxon>
        <taxon>Charophyceae</taxon>
        <taxon>Charales</taxon>
        <taxon>Characeae</taxon>
        <taxon>Chara</taxon>
    </lineage>
</organism>
<comment type="caution">
    <text evidence="7">The sequence shown here is derived from an EMBL/GenBank/DDBJ whole genome shotgun (WGS) entry which is preliminary data.</text>
</comment>
<proteinExistence type="inferred from homology"/>
<evidence type="ECO:0000256" key="4">
    <source>
        <dbReference type="ARBA" id="ARBA00022989"/>
    </source>
</evidence>
<dbReference type="Proteomes" id="UP000265515">
    <property type="component" value="Unassembled WGS sequence"/>
</dbReference>
<evidence type="ECO:0008006" key="9">
    <source>
        <dbReference type="Google" id="ProtNLM"/>
    </source>
</evidence>
<keyword evidence="4 6" id="KW-1133">Transmembrane helix</keyword>
<evidence type="ECO:0000256" key="1">
    <source>
        <dbReference type="ARBA" id="ARBA00004141"/>
    </source>
</evidence>
<name>A0A388JTC9_CHABU</name>
<evidence type="ECO:0000256" key="5">
    <source>
        <dbReference type="ARBA" id="ARBA00023136"/>
    </source>
</evidence>
<comment type="subcellular location">
    <subcellularLocation>
        <location evidence="1">Membrane</location>
        <topology evidence="1">Multi-pass membrane protein</topology>
    </subcellularLocation>
</comment>
<dbReference type="GO" id="GO:0016020">
    <property type="term" value="C:membrane"/>
    <property type="evidence" value="ECO:0007669"/>
    <property type="project" value="UniProtKB-SubCell"/>
</dbReference>
<dbReference type="AlphaFoldDB" id="A0A388JTC9"/>
<comment type="similarity">
    <text evidence="2">Belongs to the cornichon family.</text>
</comment>
<reference evidence="7 8" key="1">
    <citation type="journal article" date="2018" name="Cell">
        <title>The Chara Genome: Secondary Complexity and Implications for Plant Terrestrialization.</title>
        <authorList>
            <person name="Nishiyama T."/>
            <person name="Sakayama H."/>
            <person name="Vries J.D."/>
            <person name="Buschmann H."/>
            <person name="Saint-Marcoux D."/>
            <person name="Ullrich K.K."/>
            <person name="Haas F.B."/>
            <person name="Vanderstraeten L."/>
            <person name="Becker D."/>
            <person name="Lang D."/>
            <person name="Vosolsobe S."/>
            <person name="Rombauts S."/>
            <person name="Wilhelmsson P.K.I."/>
            <person name="Janitza P."/>
            <person name="Kern R."/>
            <person name="Heyl A."/>
            <person name="Rumpler F."/>
            <person name="Villalobos L.I.A.C."/>
            <person name="Clay J.M."/>
            <person name="Skokan R."/>
            <person name="Toyoda A."/>
            <person name="Suzuki Y."/>
            <person name="Kagoshima H."/>
            <person name="Schijlen E."/>
            <person name="Tajeshwar N."/>
            <person name="Catarino B."/>
            <person name="Hetherington A.J."/>
            <person name="Saltykova A."/>
            <person name="Bonnot C."/>
            <person name="Breuninger H."/>
            <person name="Symeonidi A."/>
            <person name="Radhakrishnan G.V."/>
            <person name="Van Nieuwerburgh F."/>
            <person name="Deforce D."/>
            <person name="Chang C."/>
            <person name="Karol K.G."/>
            <person name="Hedrich R."/>
            <person name="Ulvskov P."/>
            <person name="Glockner G."/>
            <person name="Delwiche C.F."/>
            <person name="Petrasek J."/>
            <person name="Van de Peer Y."/>
            <person name="Friml J."/>
            <person name="Beilby M."/>
            <person name="Dolan L."/>
            <person name="Kohara Y."/>
            <person name="Sugano S."/>
            <person name="Fujiyama A."/>
            <person name="Delaux P.-M."/>
            <person name="Quint M."/>
            <person name="TheiBen G."/>
            <person name="Hagemann M."/>
            <person name="Harholt J."/>
            <person name="Dunand C."/>
            <person name="Zachgo S."/>
            <person name="Langdale J."/>
            <person name="Maumus F."/>
            <person name="Straeten D.V.D."/>
            <person name="Gould S.B."/>
            <person name="Rensing S.A."/>
        </authorList>
    </citation>
    <scope>NUCLEOTIDE SEQUENCE [LARGE SCALE GENOMIC DNA]</scope>
    <source>
        <strain evidence="7 8">S276</strain>
    </source>
</reference>
<keyword evidence="5 6" id="KW-0472">Membrane</keyword>
<protein>
    <recommendedName>
        <fullName evidence="9">Cornichon</fullName>
    </recommendedName>
</protein>
<dbReference type="EMBL" id="BFEA01000016">
    <property type="protein sequence ID" value="GBG61058.1"/>
    <property type="molecule type" value="Genomic_DNA"/>
</dbReference>
<evidence type="ECO:0000256" key="3">
    <source>
        <dbReference type="ARBA" id="ARBA00022692"/>
    </source>
</evidence>
<feature type="transmembrane region" description="Helical" evidence="6">
    <location>
        <begin position="55"/>
        <end position="82"/>
    </location>
</feature>
<dbReference type="PANTHER" id="PTHR12290">
    <property type="entry name" value="CORNICHON-RELATED"/>
    <property type="match status" value="1"/>
</dbReference>
<sequence>MLSWNLSLWLVCFLLVAALLGLIMYMFICLSDLENDFINPHDSASRINKCIFPEYIAQGVLTTIFLLSGRWFLFVCNAPLVVHHVRKYSRKEHLIDETEIFNVLAQEKRYRLLKLLFYLLLIVIVIYRLVEAGVSVLLVEDN</sequence>
<dbReference type="Pfam" id="PF03311">
    <property type="entry name" value="Cornichon"/>
    <property type="match status" value="1"/>
</dbReference>
<dbReference type="GO" id="GO:0016192">
    <property type="term" value="P:vesicle-mediated transport"/>
    <property type="evidence" value="ECO:0007669"/>
    <property type="project" value="InterPro"/>
</dbReference>
<accession>A0A388JTC9</accession>
<dbReference type="OMA" id="YTVICVD"/>
<evidence type="ECO:0000313" key="8">
    <source>
        <dbReference type="Proteomes" id="UP000265515"/>
    </source>
</evidence>
<evidence type="ECO:0000313" key="7">
    <source>
        <dbReference type="EMBL" id="GBG61058.1"/>
    </source>
</evidence>
<dbReference type="OrthoDB" id="434393at2759"/>
<evidence type="ECO:0000256" key="6">
    <source>
        <dbReference type="SAM" id="Phobius"/>
    </source>
</evidence>
<dbReference type="SMART" id="SM01398">
    <property type="entry name" value="Cornichon"/>
    <property type="match status" value="1"/>
</dbReference>
<keyword evidence="8" id="KW-1185">Reference proteome</keyword>